<dbReference type="OrthoDB" id="46189at2759"/>
<evidence type="ECO:0000256" key="7">
    <source>
        <dbReference type="ARBA" id="ARBA00023136"/>
    </source>
</evidence>
<dbReference type="InterPro" id="IPR033370">
    <property type="entry name" value="COG1"/>
</dbReference>
<gene>
    <name evidence="9" type="ORF">BT63DRAFT_416168</name>
</gene>
<keyword evidence="5" id="KW-0653">Protein transport</keyword>
<keyword evidence="6" id="KW-0333">Golgi apparatus</keyword>
<comment type="subcellular location">
    <subcellularLocation>
        <location evidence="1">Golgi apparatus membrane</location>
        <topology evidence="1">Peripheral membrane protein</topology>
    </subcellularLocation>
</comment>
<evidence type="ECO:0000256" key="2">
    <source>
        <dbReference type="ARBA" id="ARBA00006653"/>
    </source>
</evidence>
<proteinExistence type="inferred from homology"/>
<feature type="compositionally biased region" description="Polar residues" evidence="8">
    <location>
        <begin position="682"/>
        <end position="694"/>
    </location>
</feature>
<evidence type="ECO:0000256" key="1">
    <source>
        <dbReference type="ARBA" id="ARBA00004395"/>
    </source>
</evidence>
<dbReference type="GO" id="GO:0006891">
    <property type="term" value="P:intra-Golgi vesicle-mediated transport"/>
    <property type="evidence" value="ECO:0007669"/>
    <property type="project" value="InterPro"/>
</dbReference>
<name>A0A6A6U853_9PEZI</name>
<evidence type="ECO:0000256" key="8">
    <source>
        <dbReference type="SAM" id="MobiDB-lite"/>
    </source>
</evidence>
<keyword evidence="7" id="KW-0472">Membrane</keyword>
<dbReference type="EMBL" id="MU004238">
    <property type="protein sequence ID" value="KAF2667104.1"/>
    <property type="molecule type" value="Genomic_DNA"/>
</dbReference>
<dbReference type="GO" id="GO:0000139">
    <property type="term" value="C:Golgi membrane"/>
    <property type="evidence" value="ECO:0007669"/>
    <property type="project" value="UniProtKB-SubCell"/>
</dbReference>
<evidence type="ECO:0000256" key="4">
    <source>
        <dbReference type="ARBA" id="ARBA00022448"/>
    </source>
</evidence>
<dbReference type="AlphaFoldDB" id="A0A6A6U853"/>
<dbReference type="PANTHER" id="PTHR31658">
    <property type="entry name" value="CONSERVED OLIGOMERIC GOLGI COMPLEX SUBUNIT 1"/>
    <property type="match status" value="1"/>
</dbReference>
<organism evidence="9 10">
    <name type="scientific">Microthyrium microscopicum</name>
    <dbReference type="NCBI Taxonomy" id="703497"/>
    <lineage>
        <taxon>Eukaryota</taxon>
        <taxon>Fungi</taxon>
        <taxon>Dikarya</taxon>
        <taxon>Ascomycota</taxon>
        <taxon>Pezizomycotina</taxon>
        <taxon>Dothideomycetes</taxon>
        <taxon>Dothideomycetes incertae sedis</taxon>
        <taxon>Microthyriales</taxon>
        <taxon>Microthyriaceae</taxon>
        <taxon>Microthyrium</taxon>
    </lineage>
</organism>
<keyword evidence="4" id="KW-0813">Transport</keyword>
<evidence type="ECO:0000256" key="6">
    <source>
        <dbReference type="ARBA" id="ARBA00023034"/>
    </source>
</evidence>
<protein>
    <recommendedName>
        <fullName evidence="3">Conserved oligomeric Golgi complex subunit 1</fullName>
    </recommendedName>
</protein>
<keyword evidence="10" id="KW-1185">Reference proteome</keyword>
<feature type="region of interest" description="Disordered" evidence="8">
    <location>
        <begin position="682"/>
        <end position="709"/>
    </location>
</feature>
<evidence type="ECO:0000256" key="5">
    <source>
        <dbReference type="ARBA" id="ARBA00022927"/>
    </source>
</evidence>
<dbReference type="GO" id="GO:0015031">
    <property type="term" value="P:protein transport"/>
    <property type="evidence" value="ECO:0007669"/>
    <property type="project" value="UniProtKB-KW"/>
</dbReference>
<evidence type="ECO:0000313" key="9">
    <source>
        <dbReference type="EMBL" id="KAF2667104.1"/>
    </source>
</evidence>
<dbReference type="Pfam" id="PF08700">
    <property type="entry name" value="VPS51_Exo84_N"/>
    <property type="match status" value="1"/>
</dbReference>
<comment type="similarity">
    <text evidence="2">Belongs to the COG1 family.</text>
</comment>
<dbReference type="Proteomes" id="UP000799302">
    <property type="component" value="Unassembled WGS sequence"/>
</dbReference>
<dbReference type="PANTHER" id="PTHR31658:SF0">
    <property type="entry name" value="CONSERVED OLIGOMERIC GOLGI COMPLEX SUBUNIT 1"/>
    <property type="match status" value="1"/>
</dbReference>
<accession>A0A6A6U853</accession>
<evidence type="ECO:0000256" key="3">
    <source>
        <dbReference type="ARBA" id="ARBA00020978"/>
    </source>
</evidence>
<dbReference type="GO" id="GO:0017119">
    <property type="term" value="C:Golgi transport complex"/>
    <property type="evidence" value="ECO:0007669"/>
    <property type="project" value="InterPro"/>
</dbReference>
<evidence type="ECO:0000313" key="10">
    <source>
        <dbReference type="Proteomes" id="UP000799302"/>
    </source>
</evidence>
<reference evidence="9" key="1">
    <citation type="journal article" date="2020" name="Stud. Mycol.">
        <title>101 Dothideomycetes genomes: a test case for predicting lifestyles and emergence of pathogens.</title>
        <authorList>
            <person name="Haridas S."/>
            <person name="Albert R."/>
            <person name="Binder M."/>
            <person name="Bloem J."/>
            <person name="Labutti K."/>
            <person name="Salamov A."/>
            <person name="Andreopoulos B."/>
            <person name="Baker S."/>
            <person name="Barry K."/>
            <person name="Bills G."/>
            <person name="Bluhm B."/>
            <person name="Cannon C."/>
            <person name="Castanera R."/>
            <person name="Culley D."/>
            <person name="Daum C."/>
            <person name="Ezra D."/>
            <person name="Gonzalez J."/>
            <person name="Henrissat B."/>
            <person name="Kuo A."/>
            <person name="Liang C."/>
            <person name="Lipzen A."/>
            <person name="Lutzoni F."/>
            <person name="Magnuson J."/>
            <person name="Mondo S."/>
            <person name="Nolan M."/>
            <person name="Ohm R."/>
            <person name="Pangilinan J."/>
            <person name="Park H.-J."/>
            <person name="Ramirez L."/>
            <person name="Alfaro M."/>
            <person name="Sun H."/>
            <person name="Tritt A."/>
            <person name="Yoshinaga Y."/>
            <person name="Zwiers L.-H."/>
            <person name="Turgeon B."/>
            <person name="Goodwin S."/>
            <person name="Spatafora J."/>
            <person name="Crous P."/>
            <person name="Grigoriev I."/>
        </authorList>
    </citation>
    <scope>NUCLEOTIDE SEQUENCE</scope>
    <source>
        <strain evidence="9">CBS 115976</strain>
    </source>
</reference>
<sequence length="793" mass="89143">MASAQVPDPRDFKDWEEAFQHPIATTRKFEQQLRSHADENAQKLRTIVGASYRDLLATADRIIAMDTQMKLVETNLALSAQKSNSKAVERIFANRAKFNANQLLRRKASFSLASQVSLLRQCAAVLARLLKSGSSPLLAAKVIVLSRLTYKVLSQNQPPTELIESLWTRLDALKRRLLQVINDRLADPEAEWKSLVDHMCAHYLTTSATPTDIFRHFHSTRLRAMERCLVDDESGAADPTKAIKLVVITAHISQFIFPKRLSDALGHLKDLPLMQQKDVASLNELELNVHAPWIAEELRTYTPWPRHDELQKLEADRHLKTWTKKAVELFVQSLQQSLAHITDFDKVVEVRKEIFQAWPWSGRGLPGVDPEEIIDQLREILNLKLANVVTLRTSEFSEVLAKLRSAIESRTESETVDKLWDPILVSADASNGAVTFKNKVRNTYQGDDEVTRAVTDEYDHWLNEITSLMGSIKTMKDDRWDLDIADDDDDGDADSRRALLSEDDPRDLEEALSGSLKKAFTELEQQLHSMISKVTEDTTLTSPHTTVICLRIIRELSQRTIGEGFSRKLQVAPQLGYKVISPLQSKLTHHATHGPLESFQLNLSKFAGSSRLPALLLWEGTPSLPIQPSSSTYRFLRDLNNSMASIGNDLWSPGTTRALKIESRSQILSCIQDAFRSIESTVDSSTTNGHTASEQEAIVNGESSPPATETEALETSTAESQSLATQKLVQLLFDHYFLQSALTVNPDSENNSDVLENSFKDLARLGTPELSRIEKSATDYWKRTYLLFALLAE</sequence>